<gene>
    <name evidence="2" type="ORF">GGQ90_003492</name>
</gene>
<dbReference type="Pfam" id="PF00107">
    <property type="entry name" value="ADH_zinc_N"/>
    <property type="match status" value="1"/>
</dbReference>
<dbReference type="EMBL" id="JACIEU010000014">
    <property type="protein sequence ID" value="MBB4149700.1"/>
    <property type="molecule type" value="Genomic_DNA"/>
</dbReference>
<dbReference type="PANTHER" id="PTHR43677:SF11">
    <property type="entry name" value="ZINC-CONTAINING ALCOHOL DEHYDROGENASE"/>
    <property type="match status" value="1"/>
</dbReference>
<accession>A0A7W6PY66</accession>
<comment type="caution">
    <text evidence="2">The sequence shown here is derived from an EMBL/GenBank/DDBJ whole genome shotgun (WGS) entry which is preliminary data.</text>
</comment>
<name>A0A7W6PY66_9SPHN</name>
<dbReference type="InterPro" id="IPR051397">
    <property type="entry name" value="Zn-ADH-like_protein"/>
</dbReference>
<reference evidence="2 3" key="1">
    <citation type="submission" date="2020-08" db="EMBL/GenBank/DDBJ databases">
        <title>Genomic Encyclopedia of Type Strains, Phase IV (KMG-IV): sequencing the most valuable type-strain genomes for metagenomic binning, comparative biology and taxonomic classification.</title>
        <authorList>
            <person name="Goeker M."/>
        </authorList>
    </citation>
    <scope>NUCLEOTIDE SEQUENCE [LARGE SCALE GENOMIC DNA]</scope>
    <source>
        <strain evidence="2 3">DSM 19371</strain>
    </source>
</reference>
<dbReference type="SUPFAM" id="SSF51735">
    <property type="entry name" value="NAD(P)-binding Rossmann-fold domains"/>
    <property type="match status" value="1"/>
</dbReference>
<dbReference type="GO" id="GO:0016491">
    <property type="term" value="F:oxidoreductase activity"/>
    <property type="evidence" value="ECO:0007669"/>
    <property type="project" value="InterPro"/>
</dbReference>
<organism evidence="2 3">
    <name type="scientific">Sphingobium scionense</name>
    <dbReference type="NCBI Taxonomy" id="1404341"/>
    <lineage>
        <taxon>Bacteria</taxon>
        <taxon>Pseudomonadati</taxon>
        <taxon>Pseudomonadota</taxon>
        <taxon>Alphaproteobacteria</taxon>
        <taxon>Sphingomonadales</taxon>
        <taxon>Sphingomonadaceae</taxon>
        <taxon>Sphingobium</taxon>
    </lineage>
</organism>
<protein>
    <submittedName>
        <fullName evidence="2">NADPH:quinone reductase-like Zn-dependent oxidoreductase</fullName>
    </submittedName>
</protein>
<dbReference type="Proteomes" id="UP000590524">
    <property type="component" value="Unassembled WGS sequence"/>
</dbReference>
<proteinExistence type="predicted"/>
<dbReference type="RefSeq" id="WP_188083208.1">
    <property type="nucleotide sequence ID" value="NZ_JACIEU010000014.1"/>
</dbReference>
<dbReference type="InterPro" id="IPR011032">
    <property type="entry name" value="GroES-like_sf"/>
</dbReference>
<keyword evidence="3" id="KW-1185">Reference proteome</keyword>
<evidence type="ECO:0000313" key="2">
    <source>
        <dbReference type="EMBL" id="MBB4149700.1"/>
    </source>
</evidence>
<sequence>MKAAVVHTFGVPPHVTEFREPEAGSGETVIAVSAAPLSPIVKALAAGAHYSGGTTAGFVPGVDGVGVDPQGRRVYFLFPKPPFGSMAERSLAASDMLVPVPDALADDLAAAISTAGLASWVALTRRARLAGGETVLVNGATGAAGSMAVQVARHLGAAKVIAVGRNRERLGELDADVRIALDDNVDATLRDEFDQGVDVVLDFIWGEPAMAVLKAAATNRGARTGEPRLRYVQIGNSAGVDITLRADMLRSSGLELLGSGIGSVAVKELLAGAAELLAAAHGAGFKPAFTSVPLNDVAQVWNDDPSVRYIVQPQR</sequence>
<feature type="domain" description="Enoyl reductase (ER)" evidence="1">
    <location>
        <begin position="4"/>
        <end position="300"/>
    </location>
</feature>
<dbReference type="PANTHER" id="PTHR43677">
    <property type="entry name" value="SHORT-CHAIN DEHYDROGENASE/REDUCTASE"/>
    <property type="match status" value="1"/>
</dbReference>
<evidence type="ECO:0000313" key="3">
    <source>
        <dbReference type="Proteomes" id="UP000590524"/>
    </source>
</evidence>
<dbReference type="SUPFAM" id="SSF50129">
    <property type="entry name" value="GroES-like"/>
    <property type="match status" value="1"/>
</dbReference>
<dbReference type="Gene3D" id="3.40.50.720">
    <property type="entry name" value="NAD(P)-binding Rossmann-like Domain"/>
    <property type="match status" value="1"/>
</dbReference>
<dbReference type="Gene3D" id="3.90.180.10">
    <property type="entry name" value="Medium-chain alcohol dehydrogenases, catalytic domain"/>
    <property type="match status" value="1"/>
</dbReference>
<evidence type="ECO:0000259" key="1">
    <source>
        <dbReference type="SMART" id="SM00829"/>
    </source>
</evidence>
<dbReference type="InterPro" id="IPR013149">
    <property type="entry name" value="ADH-like_C"/>
</dbReference>
<dbReference type="InterPro" id="IPR020843">
    <property type="entry name" value="ER"/>
</dbReference>
<dbReference type="SMART" id="SM00829">
    <property type="entry name" value="PKS_ER"/>
    <property type="match status" value="1"/>
</dbReference>
<dbReference type="AlphaFoldDB" id="A0A7W6PY66"/>
<dbReference type="InterPro" id="IPR036291">
    <property type="entry name" value="NAD(P)-bd_dom_sf"/>
</dbReference>